<feature type="chain" id="PRO_5047128867" evidence="2">
    <location>
        <begin position="18"/>
        <end position="312"/>
    </location>
</feature>
<dbReference type="Proteomes" id="UP001437256">
    <property type="component" value="Unassembled WGS sequence"/>
</dbReference>
<keyword evidence="2" id="KW-0732">Signal</keyword>
<reference evidence="3 4" key="1">
    <citation type="submission" date="2024-05" db="EMBL/GenBank/DDBJ databases">
        <title>A draft genome resource for the thread blight pathogen Marasmius tenuissimus strain MS-2.</title>
        <authorList>
            <person name="Yulfo-Soto G.E."/>
            <person name="Baruah I.K."/>
            <person name="Amoako-Attah I."/>
            <person name="Bukari Y."/>
            <person name="Meinhardt L.W."/>
            <person name="Bailey B.A."/>
            <person name="Cohen S.P."/>
        </authorList>
    </citation>
    <scope>NUCLEOTIDE SEQUENCE [LARGE SCALE GENOMIC DNA]</scope>
    <source>
        <strain evidence="3 4">MS-2</strain>
    </source>
</reference>
<proteinExistence type="predicted"/>
<accession>A0ABR2ZR35</accession>
<protein>
    <submittedName>
        <fullName evidence="3">Uncharacterized protein</fullName>
    </submittedName>
</protein>
<feature type="compositionally biased region" description="Acidic residues" evidence="1">
    <location>
        <begin position="302"/>
        <end position="312"/>
    </location>
</feature>
<name>A0ABR2ZR35_9AGAR</name>
<evidence type="ECO:0000256" key="2">
    <source>
        <dbReference type="SAM" id="SignalP"/>
    </source>
</evidence>
<organism evidence="3 4">
    <name type="scientific">Marasmius tenuissimus</name>
    <dbReference type="NCBI Taxonomy" id="585030"/>
    <lineage>
        <taxon>Eukaryota</taxon>
        <taxon>Fungi</taxon>
        <taxon>Dikarya</taxon>
        <taxon>Basidiomycota</taxon>
        <taxon>Agaricomycotina</taxon>
        <taxon>Agaricomycetes</taxon>
        <taxon>Agaricomycetidae</taxon>
        <taxon>Agaricales</taxon>
        <taxon>Marasmiineae</taxon>
        <taxon>Marasmiaceae</taxon>
        <taxon>Marasmius</taxon>
    </lineage>
</organism>
<sequence length="312" mass="36258">MSQLWHLQQIYTLTALAKLLLQSTVDDPNTKEHQPLEIERIPVLLPSYLPDTLRQHESMAKWCKMEEKFQQAQCSMALDEIWSNLFIKARLHIQQNMHVQNQAASLCSCQVLARNKRKIELSKLQYRAAWHSLEHLVGKECIAFCYLYDIEVCSFKDKDTQPIQSEWKVLKKKNPAPGEGLERGDLTKELSWIWTGSWARKRRWDEELQLYKQEMERTKITLSTTGRQWRTQAGWQEGNKIIAEARRAYALKQVAIQEGLVAKFTLLWLLLDLPLKVNMSVQDVAKEENAELAEESNGGIDYNEDQDEEAGT</sequence>
<evidence type="ECO:0000256" key="1">
    <source>
        <dbReference type="SAM" id="MobiDB-lite"/>
    </source>
</evidence>
<evidence type="ECO:0000313" key="4">
    <source>
        <dbReference type="Proteomes" id="UP001437256"/>
    </source>
</evidence>
<evidence type="ECO:0000313" key="3">
    <source>
        <dbReference type="EMBL" id="KAL0063634.1"/>
    </source>
</evidence>
<gene>
    <name evidence="3" type="ORF">AAF712_009432</name>
</gene>
<comment type="caution">
    <text evidence="3">The sequence shown here is derived from an EMBL/GenBank/DDBJ whole genome shotgun (WGS) entry which is preliminary data.</text>
</comment>
<feature type="signal peptide" evidence="2">
    <location>
        <begin position="1"/>
        <end position="17"/>
    </location>
</feature>
<feature type="region of interest" description="Disordered" evidence="1">
    <location>
        <begin position="288"/>
        <end position="312"/>
    </location>
</feature>
<keyword evidence="4" id="KW-1185">Reference proteome</keyword>
<dbReference type="EMBL" id="JBBXMP010000076">
    <property type="protein sequence ID" value="KAL0063634.1"/>
    <property type="molecule type" value="Genomic_DNA"/>
</dbReference>